<protein>
    <recommendedName>
        <fullName evidence="12">Lipoprotein</fullName>
    </recommendedName>
</protein>
<evidence type="ECO:0000256" key="2">
    <source>
        <dbReference type="ARBA" id="ARBA00008380"/>
    </source>
</evidence>
<proteinExistence type="inferred from homology"/>
<feature type="chain" id="PRO_5044329224" description="Lipoprotein" evidence="9">
    <location>
        <begin position="23"/>
        <end position="211"/>
    </location>
</feature>
<evidence type="ECO:0000256" key="1">
    <source>
        <dbReference type="ARBA" id="ARBA00004459"/>
    </source>
</evidence>
<keyword evidence="7" id="KW-0449">Lipoprotein</keyword>
<evidence type="ECO:0008006" key="12">
    <source>
        <dbReference type="Google" id="ProtNLM"/>
    </source>
</evidence>
<reference evidence="10 11" key="1">
    <citation type="submission" date="2020-08" db="EMBL/GenBank/DDBJ databases">
        <title>Genomic Encyclopedia of Type Strains, Phase IV (KMG-IV): sequencing the most valuable type-strain genomes for metagenomic binning, comparative biology and taxonomic classification.</title>
        <authorList>
            <person name="Goeker M."/>
        </authorList>
    </citation>
    <scope>NUCLEOTIDE SEQUENCE [LARGE SCALE GENOMIC DNA]</scope>
    <source>
        <strain evidence="10 11">DSM 10508</strain>
    </source>
</reference>
<evidence type="ECO:0000256" key="3">
    <source>
        <dbReference type="ARBA" id="ARBA00022729"/>
    </source>
</evidence>
<evidence type="ECO:0000256" key="4">
    <source>
        <dbReference type="ARBA" id="ARBA00023136"/>
    </source>
</evidence>
<name>A0AB34Z770_BORAF</name>
<accession>A0AB34Z770</accession>
<evidence type="ECO:0000313" key="11">
    <source>
        <dbReference type="Proteomes" id="UP000529652"/>
    </source>
</evidence>
<dbReference type="Pfam" id="PF03304">
    <property type="entry name" value="Mlp"/>
    <property type="match status" value="1"/>
</dbReference>
<keyword evidence="3 9" id="KW-0732">Signal</keyword>
<evidence type="ECO:0000256" key="5">
    <source>
        <dbReference type="ARBA" id="ARBA00023139"/>
    </source>
</evidence>
<gene>
    <name evidence="10" type="ORF">HNP63_001348</name>
</gene>
<dbReference type="RefSeq" id="WP_183227713.1">
    <property type="nucleotide sequence ID" value="NZ_JACHGM010000036.1"/>
</dbReference>
<evidence type="ECO:0000256" key="8">
    <source>
        <dbReference type="ARBA" id="ARBA00046007"/>
    </source>
</evidence>
<comment type="similarity">
    <text evidence="2">Belongs to the Multicopy lipoprotein (Mlp) family.</text>
</comment>
<feature type="signal peptide" evidence="9">
    <location>
        <begin position="1"/>
        <end position="22"/>
    </location>
</feature>
<dbReference type="InterPro" id="IPR004983">
    <property type="entry name" value="Mlp"/>
</dbReference>
<keyword evidence="6" id="KW-0998">Cell outer membrane</keyword>
<sequence>MKIINILFCIFFLLLNSCNSDNNDTFNKNNINNAQQAKSRGKRDLDIKESQQEKITLTDEESKMFNSLVTTFKYTIEKLTNQIQGCNNGNKSKCTNFFDWLLKEDTEKQKELADAFKKVYDFLETKRKAKANNEDFDTYIKGGIDCKVDNKNGNCNDNKHGNNTNEIEQYFRGVAGSIFSKNGNEEIYQCLKEELLKTDNHYAGLTSNWKD</sequence>
<evidence type="ECO:0000256" key="7">
    <source>
        <dbReference type="ARBA" id="ARBA00023288"/>
    </source>
</evidence>
<keyword evidence="4" id="KW-0472">Membrane</keyword>
<comment type="function">
    <text evidence="8">An outer membrane protein that may participate in pathogenesis. Some human Lyme disease patients have antibodies against this protein. The Mlp proteins probably undergo intragenic recombination, generating new alleles.</text>
</comment>
<dbReference type="EMBL" id="JACHGM010000036">
    <property type="protein sequence ID" value="MBB5141927.1"/>
    <property type="molecule type" value="Genomic_DNA"/>
</dbReference>
<evidence type="ECO:0000256" key="9">
    <source>
        <dbReference type="SAM" id="SignalP"/>
    </source>
</evidence>
<comment type="subcellular location">
    <subcellularLocation>
        <location evidence="1">Cell outer membrane</location>
        <topology evidence="1">Lipid-anchor</topology>
    </subcellularLocation>
</comment>
<organism evidence="10 11">
    <name type="scientific">Borreliella afzelii</name>
    <name type="common">Borrelia afzelii</name>
    <dbReference type="NCBI Taxonomy" id="29518"/>
    <lineage>
        <taxon>Bacteria</taxon>
        <taxon>Pseudomonadati</taxon>
        <taxon>Spirochaetota</taxon>
        <taxon>Spirochaetia</taxon>
        <taxon>Spirochaetales</taxon>
        <taxon>Borreliaceae</taxon>
        <taxon>Borreliella</taxon>
    </lineage>
</organism>
<evidence type="ECO:0000313" key="10">
    <source>
        <dbReference type="EMBL" id="MBB5141927.1"/>
    </source>
</evidence>
<comment type="caution">
    <text evidence="10">The sequence shown here is derived from an EMBL/GenBank/DDBJ whole genome shotgun (WGS) entry which is preliminary data.</text>
</comment>
<dbReference type="AlphaFoldDB" id="A0AB34Z770"/>
<dbReference type="GO" id="GO:0009279">
    <property type="term" value="C:cell outer membrane"/>
    <property type="evidence" value="ECO:0007669"/>
    <property type="project" value="UniProtKB-SubCell"/>
</dbReference>
<dbReference type="Proteomes" id="UP000529652">
    <property type="component" value="Unassembled WGS sequence"/>
</dbReference>
<evidence type="ECO:0000256" key="6">
    <source>
        <dbReference type="ARBA" id="ARBA00023237"/>
    </source>
</evidence>
<keyword evidence="5" id="KW-0564">Palmitate</keyword>